<evidence type="ECO:0000259" key="1">
    <source>
        <dbReference type="PROSITE" id="PS50943"/>
    </source>
</evidence>
<dbReference type="EMBL" id="BONC01000094">
    <property type="protein sequence ID" value="GIF61233.1"/>
    <property type="molecule type" value="Genomic_DNA"/>
</dbReference>
<gene>
    <name evidence="2" type="ORF">Air01nite_73280</name>
</gene>
<dbReference type="InterPro" id="IPR043917">
    <property type="entry name" value="DUF5753"/>
</dbReference>
<name>A0ABQ4CEP0_9ACTN</name>
<dbReference type="SUPFAM" id="SSF47413">
    <property type="entry name" value="lambda repressor-like DNA-binding domains"/>
    <property type="match status" value="1"/>
</dbReference>
<evidence type="ECO:0000313" key="3">
    <source>
        <dbReference type="Proteomes" id="UP000624325"/>
    </source>
</evidence>
<dbReference type="Gene3D" id="1.10.260.40">
    <property type="entry name" value="lambda repressor-like DNA-binding domains"/>
    <property type="match status" value="1"/>
</dbReference>
<feature type="domain" description="HTH cro/C1-type" evidence="1">
    <location>
        <begin position="15"/>
        <end position="72"/>
    </location>
</feature>
<sequence length="292" mass="32889">MISPYVRRLRLASELIQLREEHGFSTVRLAAAAQMPRQRISQLQNGHVRPSDDEIMRILDVLKVGERRWEQIMAIARDARERGWWDKFRDEMGPRQALYADLEAGARSIAEYQLTLLPGLLQIPAFTEVRARANRGTRPEQFDPSRALEARAIRQRVLDRAAGPSYEVIIDELAIRRHAAPPEVVRAQLEHLAKVGLERKKRVTIRVLPLSASLPGHVVPGSAFFTYRYPDPGDPVVVAVDTVTSDLVLTDPADIGHYLDLYQRLQQAALTPADSLNLLASVAAELPNYTRN</sequence>
<dbReference type="InterPro" id="IPR001387">
    <property type="entry name" value="Cro/C1-type_HTH"/>
</dbReference>
<keyword evidence="3" id="KW-1185">Reference proteome</keyword>
<protein>
    <submittedName>
        <fullName evidence="2">Transcriptional regulator</fullName>
    </submittedName>
</protein>
<dbReference type="Pfam" id="PF19054">
    <property type="entry name" value="DUF5753"/>
    <property type="match status" value="1"/>
</dbReference>
<dbReference type="InterPro" id="IPR010982">
    <property type="entry name" value="Lambda_DNA-bd_dom_sf"/>
</dbReference>
<comment type="caution">
    <text evidence="2">The sequence shown here is derived from an EMBL/GenBank/DDBJ whole genome shotgun (WGS) entry which is preliminary data.</text>
</comment>
<proteinExistence type="predicted"/>
<dbReference type="Pfam" id="PF01381">
    <property type="entry name" value="HTH_3"/>
    <property type="match status" value="1"/>
</dbReference>
<dbReference type="SMART" id="SM00530">
    <property type="entry name" value="HTH_XRE"/>
    <property type="match status" value="1"/>
</dbReference>
<dbReference type="PROSITE" id="PS50943">
    <property type="entry name" value="HTH_CROC1"/>
    <property type="match status" value="1"/>
</dbReference>
<dbReference type="RefSeq" id="WP_203708052.1">
    <property type="nucleotide sequence ID" value="NZ_BAAALU010000018.1"/>
</dbReference>
<organism evidence="2 3">
    <name type="scientific">Asanoa iriomotensis</name>
    <dbReference type="NCBI Taxonomy" id="234613"/>
    <lineage>
        <taxon>Bacteria</taxon>
        <taxon>Bacillati</taxon>
        <taxon>Actinomycetota</taxon>
        <taxon>Actinomycetes</taxon>
        <taxon>Micromonosporales</taxon>
        <taxon>Micromonosporaceae</taxon>
        <taxon>Asanoa</taxon>
    </lineage>
</organism>
<dbReference type="CDD" id="cd00093">
    <property type="entry name" value="HTH_XRE"/>
    <property type="match status" value="1"/>
</dbReference>
<accession>A0ABQ4CEP0</accession>
<reference evidence="2 3" key="1">
    <citation type="submission" date="2021-01" db="EMBL/GenBank/DDBJ databases">
        <title>Whole genome shotgun sequence of Asanoa iriomotensis NBRC 100142.</title>
        <authorList>
            <person name="Komaki H."/>
            <person name="Tamura T."/>
        </authorList>
    </citation>
    <scope>NUCLEOTIDE SEQUENCE [LARGE SCALE GENOMIC DNA]</scope>
    <source>
        <strain evidence="2 3">NBRC 100142</strain>
    </source>
</reference>
<dbReference type="Proteomes" id="UP000624325">
    <property type="component" value="Unassembled WGS sequence"/>
</dbReference>
<evidence type="ECO:0000313" key="2">
    <source>
        <dbReference type="EMBL" id="GIF61233.1"/>
    </source>
</evidence>